<sequence length="591" mass="68429">MSQESLHTTFNARHLAPKDVAQTFIWSENFGKLIQNNHSIILGARGCGKTTLMKMLTLPALYNWKDERAKDILKNMPFYSIYISTDIYWNVKNQTYGSQLEKYGTFSDKISHFAVNSNVFTSLCDTFLNILTFEIENIDEQKEIELSEILIESWKLGPTIPKLKFVKEALNDRVDEVNQIIQEVIFNFTPGETIPDKQYFNLNFESSLEQILPKFERIFQLEGEKKWALCFDELEFAPIWLQEKLFTSLRSRKQFVLYKLSASPILPSDLEKSIRKEYGPTSGNDLQMIKMWSSGDTEDFTKKLICSFFSQSTDIEKVFGSNEIYNKNSDSYEEGSTFHKQMIELLEKDKSFRDFLLKKKIDVNRLLPTSSNNKDILFRKIKPIVYFRNAFIDNNDGIEVNLRSRKKASELYFGIEVLTKIFDGNPRWLIGFMSQFKNKNKEEQITKSEQYSQLMAIAKKFHNVIANIPVGNNDLTITSLIERIASYFGGEILGNNFKMDPKGTFVVDRKTVDSYPGIADLIEKAISQGAIILLDSENDSFDFNVEGKRFKLSYLFSIIHNLPLRNYTQIDLGNCMTGIEDNFSNQYKLFE</sequence>
<dbReference type="InterPro" id="IPR056955">
    <property type="entry name" value="ORC-CDC6-like"/>
</dbReference>
<proteinExistence type="predicted"/>
<dbReference type="InterPro" id="IPR027417">
    <property type="entry name" value="P-loop_NTPase"/>
</dbReference>
<comment type="caution">
    <text evidence="1">The sequence shown here is derived from an EMBL/GenBank/DDBJ whole genome shotgun (WGS) entry which is preliminary data.</text>
</comment>
<organism evidence="1 2">
    <name type="scientific">Arenibacter arenosicollis</name>
    <dbReference type="NCBI Taxonomy" id="2762274"/>
    <lineage>
        <taxon>Bacteria</taxon>
        <taxon>Pseudomonadati</taxon>
        <taxon>Bacteroidota</taxon>
        <taxon>Flavobacteriia</taxon>
        <taxon>Flavobacteriales</taxon>
        <taxon>Flavobacteriaceae</taxon>
        <taxon>Arenibacter</taxon>
    </lineage>
</organism>
<reference evidence="1 2" key="1">
    <citation type="submission" date="2020-08" db="EMBL/GenBank/DDBJ databases">
        <title>Arenibacter gaetbuli sp. nov., isolated from a sand dune.</title>
        <authorList>
            <person name="Park S."/>
            <person name="Yoon J.-H."/>
        </authorList>
    </citation>
    <scope>NUCLEOTIDE SEQUENCE [LARGE SCALE GENOMIC DNA]</scope>
    <source>
        <strain evidence="1 2">BSSL-BM3</strain>
    </source>
</reference>
<dbReference type="RefSeq" id="WP_187582821.1">
    <property type="nucleotide sequence ID" value="NZ_JACLHY010000005.1"/>
</dbReference>
<name>A0ABR7QKL8_9FLAO</name>
<evidence type="ECO:0000313" key="1">
    <source>
        <dbReference type="EMBL" id="MBC8767731.1"/>
    </source>
</evidence>
<protein>
    <submittedName>
        <fullName evidence="1">Uncharacterized protein</fullName>
    </submittedName>
</protein>
<dbReference type="Proteomes" id="UP000618952">
    <property type="component" value="Unassembled WGS sequence"/>
</dbReference>
<keyword evidence="2" id="KW-1185">Reference proteome</keyword>
<accession>A0ABR7QKL8</accession>
<gene>
    <name evidence="1" type="ORF">H4O18_06980</name>
</gene>
<dbReference type="Pfam" id="PF24389">
    <property type="entry name" value="ORC-CDC6-like"/>
    <property type="match status" value="1"/>
</dbReference>
<dbReference type="SUPFAM" id="SSF52540">
    <property type="entry name" value="P-loop containing nucleoside triphosphate hydrolases"/>
    <property type="match status" value="1"/>
</dbReference>
<dbReference type="EMBL" id="JACLHY010000005">
    <property type="protein sequence ID" value="MBC8767731.1"/>
    <property type="molecule type" value="Genomic_DNA"/>
</dbReference>
<evidence type="ECO:0000313" key="2">
    <source>
        <dbReference type="Proteomes" id="UP000618952"/>
    </source>
</evidence>